<protein>
    <submittedName>
        <fullName evidence="1">Uncharacterized protein</fullName>
    </submittedName>
</protein>
<evidence type="ECO:0000313" key="1">
    <source>
        <dbReference type="EnsemblPlants" id="AVESA.00010b.r2.6CG1133590.1.CDS"/>
    </source>
</evidence>
<dbReference type="Proteomes" id="UP001732700">
    <property type="component" value="Chromosome 6C"/>
</dbReference>
<accession>A0ACD5ZAE3</accession>
<keyword evidence="2" id="KW-1185">Reference proteome</keyword>
<organism evidence="1 2">
    <name type="scientific">Avena sativa</name>
    <name type="common">Oat</name>
    <dbReference type="NCBI Taxonomy" id="4498"/>
    <lineage>
        <taxon>Eukaryota</taxon>
        <taxon>Viridiplantae</taxon>
        <taxon>Streptophyta</taxon>
        <taxon>Embryophyta</taxon>
        <taxon>Tracheophyta</taxon>
        <taxon>Spermatophyta</taxon>
        <taxon>Magnoliopsida</taxon>
        <taxon>Liliopsida</taxon>
        <taxon>Poales</taxon>
        <taxon>Poaceae</taxon>
        <taxon>BOP clade</taxon>
        <taxon>Pooideae</taxon>
        <taxon>Poodae</taxon>
        <taxon>Poeae</taxon>
        <taxon>Poeae Chloroplast Group 1 (Aveneae type)</taxon>
        <taxon>Aveninae</taxon>
        <taxon>Avena</taxon>
    </lineage>
</organism>
<sequence>MRSYSPAALLDKLQSSVAKLDEESEELHQKFLEKDMDLSTFVQKYKKIRTAHQKCTLLHNSGITSLG</sequence>
<evidence type="ECO:0000313" key="2">
    <source>
        <dbReference type="Proteomes" id="UP001732700"/>
    </source>
</evidence>
<proteinExistence type="predicted"/>
<reference evidence="1" key="1">
    <citation type="submission" date="2021-05" db="EMBL/GenBank/DDBJ databases">
        <authorList>
            <person name="Scholz U."/>
            <person name="Mascher M."/>
            <person name="Fiebig A."/>
        </authorList>
    </citation>
    <scope>NUCLEOTIDE SEQUENCE [LARGE SCALE GENOMIC DNA]</scope>
</reference>
<reference evidence="1" key="2">
    <citation type="submission" date="2025-09" db="UniProtKB">
        <authorList>
            <consortium name="EnsemblPlants"/>
        </authorList>
    </citation>
    <scope>IDENTIFICATION</scope>
</reference>
<dbReference type="EnsemblPlants" id="AVESA.00010b.r2.6CG1133590.1">
    <property type="protein sequence ID" value="AVESA.00010b.r2.6CG1133590.1.CDS"/>
    <property type="gene ID" value="AVESA.00010b.r2.6CG1133590"/>
</dbReference>
<name>A0ACD5ZAE3_AVESA</name>